<protein>
    <submittedName>
        <fullName evidence="2">Uncharacterized protein LOC142172120</fullName>
    </submittedName>
</protein>
<organism evidence="1 2">
    <name type="scientific">Nicotiana tabacum</name>
    <name type="common">Common tobacco</name>
    <dbReference type="NCBI Taxonomy" id="4097"/>
    <lineage>
        <taxon>Eukaryota</taxon>
        <taxon>Viridiplantae</taxon>
        <taxon>Streptophyta</taxon>
        <taxon>Embryophyta</taxon>
        <taxon>Tracheophyta</taxon>
        <taxon>Spermatophyta</taxon>
        <taxon>Magnoliopsida</taxon>
        <taxon>eudicotyledons</taxon>
        <taxon>Gunneridae</taxon>
        <taxon>Pentapetalae</taxon>
        <taxon>asterids</taxon>
        <taxon>lamiids</taxon>
        <taxon>Solanales</taxon>
        <taxon>Solanaceae</taxon>
        <taxon>Nicotianoideae</taxon>
        <taxon>Nicotianeae</taxon>
        <taxon>Nicotiana</taxon>
    </lineage>
</organism>
<sequence>MANTWYETVLLGRPAGAAPLTWDEFTKLFMNHFLTDILMQKYTRDFERLVQTSDMDVSTYNTNFCKLARYAPYLVPTEEARVQRFVDRLVGRLYTEVAPQMKTLSYSDAVDLARKIENKGRDKRAASHLRKKAKTRGSFSGGFSENRKAGTRGPLAFGHRNSGQIYATTPVCQTCGRSHLGQYRVLTRECFWCGQLGHHLRDCPQHSRNFNQASIQSAAPTQTTRNTSGAIGTRNRGRGAGDRATLNQGQGNAGRGQARVFAFTRHRMLWLQIRVEGRDTLADVIVLDMIHFYMLMGMNWLSSCYAIVDCHAKIVKFEIPNEPSFVLKGGQVPETCKVVSFMKAQRLLKKGCLGLLAIVNDTRKETISIEDVLVVREFSDVFPEDLPGLPPVREIDFDIDLPPDTHPISIPPYWMAPAELKELKQQLQDLLDKGFIKPSISPWGAPVLQGEHEDHLRFVLQTLREHRFYVKFSKCEFWLDSVSFLGHVVSKDGIMVDPKKIEAVQKWPKPTSPTEIHSFLGLAGYYSRFVQDFSRIAAPLTKRTQKNIKFRWTEECEQSFQKLKTCLTTAPILALPSGSGGFTVFCDTSRVGLGCVLMQNGRVITYALRQLKRKSMGSLAHIAPAKRLLAKDIQRLEDTGIRFSVGNSESLLACTQANYSLVEHIKATQYEDERLCKYRDVALAGKSKDMIVESGGVLRMGDMLCVADVDGLRHSILEEAHNSKYTIHLGSTKM</sequence>
<accession>A0AC58T449</accession>
<dbReference type="RefSeq" id="XP_075091996.1">
    <property type="nucleotide sequence ID" value="XM_075235895.1"/>
</dbReference>
<name>A0AC58T449_TOBAC</name>
<evidence type="ECO:0000313" key="2">
    <source>
        <dbReference type="RefSeq" id="XP_075091996.1"/>
    </source>
</evidence>
<reference evidence="2" key="2">
    <citation type="submission" date="2025-08" db="UniProtKB">
        <authorList>
            <consortium name="RefSeq"/>
        </authorList>
    </citation>
    <scope>IDENTIFICATION</scope>
    <source>
        <tissue evidence="2">Leaf</tissue>
    </source>
</reference>
<proteinExistence type="predicted"/>
<evidence type="ECO:0000313" key="1">
    <source>
        <dbReference type="Proteomes" id="UP000790787"/>
    </source>
</evidence>
<keyword evidence="1" id="KW-1185">Reference proteome</keyword>
<gene>
    <name evidence="2" type="primary">LOC142172120</name>
</gene>
<dbReference type="Proteomes" id="UP000790787">
    <property type="component" value="Chromosome 17"/>
</dbReference>
<reference evidence="1" key="1">
    <citation type="journal article" date="2014" name="Nat. Commun.">
        <title>The tobacco genome sequence and its comparison with those of tomato and potato.</title>
        <authorList>
            <person name="Sierro N."/>
            <person name="Battey J.N."/>
            <person name="Ouadi S."/>
            <person name="Bakaher N."/>
            <person name="Bovet L."/>
            <person name="Willig A."/>
            <person name="Goepfert S."/>
            <person name="Peitsch M.C."/>
            <person name="Ivanov N.V."/>
        </authorList>
    </citation>
    <scope>NUCLEOTIDE SEQUENCE [LARGE SCALE GENOMIC DNA]</scope>
</reference>